<dbReference type="SUPFAM" id="SSF53955">
    <property type="entry name" value="Lysozyme-like"/>
    <property type="match status" value="1"/>
</dbReference>
<evidence type="ECO:0000256" key="2">
    <source>
        <dbReference type="ARBA" id="ARBA00022638"/>
    </source>
</evidence>
<feature type="chain" id="PRO_5032322879" evidence="3">
    <location>
        <begin position="25"/>
        <end position="273"/>
    </location>
</feature>
<dbReference type="InterPro" id="IPR023347">
    <property type="entry name" value="Lysozyme_dom_sf"/>
</dbReference>
<dbReference type="PROSITE" id="PS51318">
    <property type="entry name" value="TAT"/>
    <property type="match status" value="1"/>
</dbReference>
<name>A0A840RCT4_9NEIS</name>
<gene>
    <name evidence="4" type="ORF">HNQ50_000958</name>
</gene>
<dbReference type="GO" id="GO:0003796">
    <property type="term" value="F:lysozyme activity"/>
    <property type="evidence" value="ECO:0007669"/>
    <property type="project" value="InterPro"/>
</dbReference>
<evidence type="ECO:0000313" key="5">
    <source>
        <dbReference type="Proteomes" id="UP000543030"/>
    </source>
</evidence>
<evidence type="ECO:0000313" key="4">
    <source>
        <dbReference type="EMBL" id="MBB5190236.1"/>
    </source>
</evidence>
<comment type="caution">
    <text evidence="4">The sequence shown here is derived from an EMBL/GenBank/DDBJ whole genome shotgun (WGS) entry which is preliminary data.</text>
</comment>
<organism evidence="4 5">
    <name type="scientific">Silvimonas terrae</name>
    <dbReference type="NCBI Taxonomy" id="300266"/>
    <lineage>
        <taxon>Bacteria</taxon>
        <taxon>Pseudomonadati</taxon>
        <taxon>Pseudomonadota</taxon>
        <taxon>Betaproteobacteria</taxon>
        <taxon>Neisseriales</taxon>
        <taxon>Chitinibacteraceae</taxon>
        <taxon>Silvimonas</taxon>
    </lineage>
</organism>
<protein>
    <submittedName>
        <fullName evidence="4">GH24 family phage-related lysozyme (Muramidase)</fullName>
    </submittedName>
</protein>
<dbReference type="RefSeq" id="WP_184098122.1">
    <property type="nucleotide sequence ID" value="NZ_JACHHN010000002.1"/>
</dbReference>
<dbReference type="AlphaFoldDB" id="A0A840RCT4"/>
<keyword evidence="2" id="KW-0081">Bacteriolytic enzyme</keyword>
<feature type="signal peptide" evidence="3">
    <location>
        <begin position="1"/>
        <end position="24"/>
    </location>
</feature>
<keyword evidence="1" id="KW-0929">Antimicrobial</keyword>
<accession>A0A840RCT4</accession>
<dbReference type="InterPro" id="IPR023346">
    <property type="entry name" value="Lysozyme-like_dom_sf"/>
</dbReference>
<dbReference type="CDD" id="cd16904">
    <property type="entry name" value="pesticin_lyz-like"/>
    <property type="match status" value="1"/>
</dbReference>
<dbReference type="GO" id="GO:0031640">
    <property type="term" value="P:killing of cells of another organism"/>
    <property type="evidence" value="ECO:0007669"/>
    <property type="project" value="UniProtKB-KW"/>
</dbReference>
<evidence type="ECO:0000256" key="3">
    <source>
        <dbReference type="SAM" id="SignalP"/>
    </source>
</evidence>
<reference evidence="4 5" key="1">
    <citation type="submission" date="2020-08" db="EMBL/GenBank/DDBJ databases">
        <title>Genomic Encyclopedia of Type Strains, Phase IV (KMG-IV): sequencing the most valuable type-strain genomes for metagenomic binning, comparative biology and taxonomic classification.</title>
        <authorList>
            <person name="Goeker M."/>
        </authorList>
    </citation>
    <scope>NUCLEOTIDE SEQUENCE [LARGE SCALE GENOMIC DNA]</scope>
    <source>
        <strain evidence="4 5">DSM 18233</strain>
    </source>
</reference>
<dbReference type="Proteomes" id="UP000543030">
    <property type="component" value="Unassembled WGS sequence"/>
</dbReference>
<dbReference type="Gene3D" id="1.10.530.40">
    <property type="match status" value="1"/>
</dbReference>
<keyword evidence="3" id="KW-0732">Signal</keyword>
<evidence type="ECO:0000256" key="1">
    <source>
        <dbReference type="ARBA" id="ARBA00022529"/>
    </source>
</evidence>
<proteinExistence type="predicted"/>
<dbReference type="GO" id="GO:0042742">
    <property type="term" value="P:defense response to bacterium"/>
    <property type="evidence" value="ECO:0007669"/>
    <property type="project" value="UniProtKB-KW"/>
</dbReference>
<dbReference type="InterPro" id="IPR006311">
    <property type="entry name" value="TAT_signal"/>
</dbReference>
<sequence length="273" mass="30091">MVTRRALLKAAAATGMLALLPAWADDQDFNTLYSMLLAHPELLAGGNDREGRMAESATRAITPHIKPSATPVSDNAAKLIILFEVTSQAVYEKKYRHPVVPAAESGVTIGVGYDLGYVQPEWLTQDWGDYLDGATVKRLAVACGLTRTKAKAVLPKVKDIDVPWATAEKQFKEILLPRYVAETENALLNTKELSPDSLGALVSLVYNRGPSFKKTGDRYTEMHQIGAHMENEAFTGIPQELLDMRRLWQNNPDTKGLVTRRELEAALFKQGLA</sequence>
<keyword evidence="5" id="KW-1185">Reference proteome</keyword>
<dbReference type="EMBL" id="JACHHN010000002">
    <property type="protein sequence ID" value="MBB5190236.1"/>
    <property type="molecule type" value="Genomic_DNA"/>
</dbReference>